<evidence type="ECO:0000313" key="2">
    <source>
        <dbReference type="Proteomes" id="UP001301388"/>
    </source>
</evidence>
<gene>
    <name evidence="1" type="ORF">VB774_11250</name>
</gene>
<organism evidence="1 2">
    <name type="scientific">Pseudanabaena galeata UHCC 0370</name>
    <dbReference type="NCBI Taxonomy" id="3110310"/>
    <lineage>
        <taxon>Bacteria</taxon>
        <taxon>Bacillati</taxon>
        <taxon>Cyanobacteriota</taxon>
        <taxon>Cyanophyceae</taxon>
        <taxon>Pseudanabaenales</taxon>
        <taxon>Pseudanabaenaceae</taxon>
        <taxon>Pseudanabaena</taxon>
    </lineage>
</organism>
<name>A0ABU5TIP9_9CYAN</name>
<dbReference type="RefSeq" id="WP_323261737.1">
    <property type="nucleotide sequence ID" value="NZ_JAYGIE010000072.1"/>
</dbReference>
<dbReference type="Proteomes" id="UP001301388">
    <property type="component" value="Unassembled WGS sequence"/>
</dbReference>
<dbReference type="EMBL" id="JAYGIE010000072">
    <property type="protein sequence ID" value="MEA5478192.1"/>
    <property type="molecule type" value="Genomic_DNA"/>
</dbReference>
<evidence type="ECO:0000313" key="1">
    <source>
        <dbReference type="EMBL" id="MEA5478192.1"/>
    </source>
</evidence>
<sequence length="111" mass="12912">MSGNNRAIEIQDLTGLSTGHFADLIRLTQLIFDPTGGLPHKTVDVDWKMLGIPKGVVNNLWALGKKYQYCSPYIEIDVVWEQLTPESRNWMMENKRNLWKLEEYFPARDED</sequence>
<proteinExistence type="predicted"/>
<comment type="caution">
    <text evidence="1">The sequence shown here is derived from an EMBL/GenBank/DDBJ whole genome shotgun (WGS) entry which is preliminary data.</text>
</comment>
<protein>
    <submittedName>
        <fullName evidence="1">Uncharacterized protein</fullName>
    </submittedName>
</protein>
<accession>A0ABU5TIP9</accession>
<reference evidence="1 2" key="1">
    <citation type="submission" date="2023-12" db="EMBL/GenBank/DDBJ databases">
        <title>Baltic Sea Cyanobacteria.</title>
        <authorList>
            <person name="Delbaje E."/>
            <person name="Fewer D.P."/>
            <person name="Shishido T.K."/>
        </authorList>
    </citation>
    <scope>NUCLEOTIDE SEQUENCE [LARGE SCALE GENOMIC DNA]</scope>
    <source>
        <strain evidence="1 2">UHCC 0370</strain>
    </source>
</reference>
<keyword evidence="2" id="KW-1185">Reference proteome</keyword>